<accession>A0ABM9D7K1</accession>
<gene>
    <name evidence="2" type="ORF">GEAMG1_1190</name>
</gene>
<dbReference type="InterPro" id="IPR013022">
    <property type="entry name" value="Xyl_isomerase-like_TIM-brl"/>
</dbReference>
<dbReference type="InterPro" id="IPR050312">
    <property type="entry name" value="IolE/XylAMocC-like"/>
</dbReference>
<evidence type="ECO:0000313" key="3">
    <source>
        <dbReference type="Proteomes" id="UP001295463"/>
    </source>
</evidence>
<proteinExistence type="predicted"/>
<dbReference type="PANTHER" id="PTHR12110">
    <property type="entry name" value="HYDROXYPYRUVATE ISOMERASE"/>
    <property type="match status" value="1"/>
</dbReference>
<protein>
    <submittedName>
        <fullName evidence="2">Sugar phosphate isomerase/epimerase</fullName>
    </submittedName>
</protein>
<dbReference type="GO" id="GO:0016853">
    <property type="term" value="F:isomerase activity"/>
    <property type="evidence" value="ECO:0007669"/>
    <property type="project" value="UniProtKB-KW"/>
</dbReference>
<dbReference type="PANTHER" id="PTHR12110:SF21">
    <property type="entry name" value="XYLOSE ISOMERASE-LIKE TIM BARREL DOMAIN-CONTAINING PROTEIN"/>
    <property type="match status" value="1"/>
</dbReference>
<dbReference type="EMBL" id="OW150024">
    <property type="protein sequence ID" value="CAH2031004.1"/>
    <property type="molecule type" value="Genomic_DNA"/>
</dbReference>
<keyword evidence="3" id="KW-1185">Reference proteome</keyword>
<dbReference type="Pfam" id="PF01261">
    <property type="entry name" value="AP_endonuc_2"/>
    <property type="match status" value="1"/>
</dbReference>
<dbReference type="Proteomes" id="UP001295463">
    <property type="component" value="Chromosome"/>
</dbReference>
<name>A0ABM9D7K1_9BACT</name>
<keyword evidence="2" id="KW-0413">Isomerase</keyword>
<dbReference type="Gene3D" id="3.20.20.150">
    <property type="entry name" value="Divalent-metal-dependent TIM barrel enzymes"/>
    <property type="match status" value="1"/>
</dbReference>
<evidence type="ECO:0000313" key="2">
    <source>
        <dbReference type="EMBL" id="CAH2031004.1"/>
    </source>
</evidence>
<dbReference type="InterPro" id="IPR036237">
    <property type="entry name" value="Xyl_isomerase-like_sf"/>
</dbReference>
<dbReference type="SUPFAM" id="SSF51658">
    <property type="entry name" value="Xylose isomerase-like"/>
    <property type="match status" value="1"/>
</dbReference>
<sequence>MMPGVQISLSSGSLFTLPVQRACELAVAAGFDGVELIINQEFQRAYPERLVRSLQAIAPINSIHAPFMPLDGWGGPIESLRLSVELAAETGIPLVNFHPPSWLGLEIGFWRWLYKIQDFQKEIGLDGQVLITIENMPWVGPFGMNPHILSATQDMINFIQEHNLYLTFDTTHMGSGHANFIEDFYQFYNSGRIRNIHFSDYGYGQEHLVPGRGYLPITRFLNHLQHTDYQGCLTFEMSPHEFPKNERMILQGLTELLVYARIETGQLPAEAMRAFERLPDGVPGEACDGDATDQMQGG</sequence>
<reference evidence="2 3" key="1">
    <citation type="submission" date="2022-03" db="EMBL/GenBank/DDBJ databases">
        <authorList>
            <person name="Koch H."/>
        </authorList>
    </citation>
    <scope>NUCLEOTIDE SEQUENCE [LARGE SCALE GENOMIC DNA]</scope>
    <source>
        <strain evidence="2 3">G1</strain>
    </source>
</reference>
<feature type="domain" description="Xylose isomerase-like TIM barrel" evidence="1">
    <location>
        <begin position="24"/>
        <end position="249"/>
    </location>
</feature>
<evidence type="ECO:0000259" key="1">
    <source>
        <dbReference type="Pfam" id="PF01261"/>
    </source>
</evidence>
<organism evidence="2 3">
    <name type="scientific">Trichlorobacter ammonificans</name>
    <dbReference type="NCBI Taxonomy" id="2916410"/>
    <lineage>
        <taxon>Bacteria</taxon>
        <taxon>Pseudomonadati</taxon>
        <taxon>Thermodesulfobacteriota</taxon>
        <taxon>Desulfuromonadia</taxon>
        <taxon>Geobacterales</taxon>
        <taxon>Geobacteraceae</taxon>
        <taxon>Trichlorobacter</taxon>
    </lineage>
</organism>